<dbReference type="EMBL" id="BSOY01000076">
    <property type="protein sequence ID" value="GLS02531.1"/>
    <property type="molecule type" value="Genomic_DNA"/>
</dbReference>
<dbReference type="Pfam" id="PF00484">
    <property type="entry name" value="Pro_CA"/>
    <property type="match status" value="1"/>
</dbReference>
<dbReference type="Proteomes" id="UP001156921">
    <property type="component" value="Unassembled WGS sequence"/>
</dbReference>
<sequence length="202" mass="22110">MTPGPDDPLMAGYRRFRTSVWPGQAQRYARLARRRQQPTTAVIACSDARVDPQTIFDAEPGELFVIRNVAGLVPEYAPDGGCHGTSAALEYAVKILRVRRIVLLGHARCDGIHAMIHGPLRNAPDFLGPWVDIAEPVMWPMPEQGSGEAFEAAIEDAVLRQSQANLRTFPWILEAEKSGHLALSAWKFSIASGELAAVQPDS</sequence>
<name>A0ABQ6BPV8_9CAUL</name>
<evidence type="ECO:0000256" key="5">
    <source>
        <dbReference type="ARBA" id="ARBA00022833"/>
    </source>
</evidence>
<evidence type="ECO:0000313" key="8">
    <source>
        <dbReference type="EMBL" id="GLS02531.1"/>
    </source>
</evidence>
<evidence type="ECO:0000256" key="7">
    <source>
        <dbReference type="ARBA" id="ARBA00048348"/>
    </source>
</evidence>
<comment type="similarity">
    <text evidence="2">Belongs to the beta-class carbonic anhydrase family.</text>
</comment>
<proteinExistence type="inferred from homology"/>
<reference evidence="9" key="1">
    <citation type="journal article" date="2019" name="Int. J. Syst. Evol. Microbiol.">
        <title>The Global Catalogue of Microorganisms (GCM) 10K type strain sequencing project: providing services to taxonomists for standard genome sequencing and annotation.</title>
        <authorList>
            <consortium name="The Broad Institute Genomics Platform"/>
            <consortium name="The Broad Institute Genome Sequencing Center for Infectious Disease"/>
            <person name="Wu L."/>
            <person name="Ma J."/>
        </authorList>
    </citation>
    <scope>NUCLEOTIDE SEQUENCE [LARGE SCALE GENOMIC DNA]</scope>
    <source>
        <strain evidence="9">NBRC 110107</strain>
    </source>
</reference>
<dbReference type="EC" id="4.2.1.1" evidence="3"/>
<dbReference type="SUPFAM" id="SSF53056">
    <property type="entry name" value="beta-carbonic anhydrase, cab"/>
    <property type="match status" value="1"/>
</dbReference>
<protein>
    <recommendedName>
        <fullName evidence="3">carbonic anhydrase</fullName>
        <ecNumber evidence="3">4.2.1.1</ecNumber>
    </recommendedName>
</protein>
<keyword evidence="9" id="KW-1185">Reference proteome</keyword>
<gene>
    <name evidence="8" type="ORF">GCM10007859_25550</name>
</gene>
<comment type="catalytic activity">
    <reaction evidence="7">
        <text>hydrogencarbonate + H(+) = CO2 + H2O</text>
        <dbReference type="Rhea" id="RHEA:10748"/>
        <dbReference type="ChEBI" id="CHEBI:15377"/>
        <dbReference type="ChEBI" id="CHEBI:15378"/>
        <dbReference type="ChEBI" id="CHEBI:16526"/>
        <dbReference type="ChEBI" id="CHEBI:17544"/>
        <dbReference type="EC" id="4.2.1.1"/>
    </reaction>
</comment>
<evidence type="ECO:0000256" key="6">
    <source>
        <dbReference type="ARBA" id="ARBA00023239"/>
    </source>
</evidence>
<dbReference type="Gene3D" id="3.40.1050.10">
    <property type="entry name" value="Carbonic anhydrase"/>
    <property type="match status" value="1"/>
</dbReference>
<dbReference type="InterPro" id="IPR001765">
    <property type="entry name" value="Carbonic_anhydrase"/>
</dbReference>
<keyword evidence="5" id="KW-0862">Zinc</keyword>
<accession>A0ABQ6BPV8</accession>
<dbReference type="SMART" id="SM00947">
    <property type="entry name" value="Pro_CA"/>
    <property type="match status" value="1"/>
</dbReference>
<dbReference type="PANTHER" id="PTHR11002:SF76">
    <property type="entry name" value="CARBONIC ANHYDRASE"/>
    <property type="match status" value="1"/>
</dbReference>
<dbReference type="InterPro" id="IPR036874">
    <property type="entry name" value="Carbonic_anhydrase_sf"/>
</dbReference>
<evidence type="ECO:0000256" key="1">
    <source>
        <dbReference type="ARBA" id="ARBA00001947"/>
    </source>
</evidence>
<dbReference type="RefSeq" id="WP_284223403.1">
    <property type="nucleotide sequence ID" value="NZ_BSOY01000076.1"/>
</dbReference>
<keyword evidence="4" id="KW-0479">Metal-binding</keyword>
<comment type="cofactor">
    <cofactor evidence="1">
        <name>Zn(2+)</name>
        <dbReference type="ChEBI" id="CHEBI:29105"/>
    </cofactor>
</comment>
<dbReference type="PANTHER" id="PTHR11002">
    <property type="entry name" value="CARBONIC ANHYDRASE"/>
    <property type="match status" value="1"/>
</dbReference>
<organism evidence="8 9">
    <name type="scientific">Brevundimonas denitrificans</name>
    <dbReference type="NCBI Taxonomy" id="1443434"/>
    <lineage>
        <taxon>Bacteria</taxon>
        <taxon>Pseudomonadati</taxon>
        <taxon>Pseudomonadota</taxon>
        <taxon>Alphaproteobacteria</taxon>
        <taxon>Caulobacterales</taxon>
        <taxon>Caulobacteraceae</taxon>
        <taxon>Brevundimonas</taxon>
    </lineage>
</organism>
<keyword evidence="6" id="KW-0456">Lyase</keyword>
<comment type="caution">
    <text evidence="8">The sequence shown here is derived from an EMBL/GenBank/DDBJ whole genome shotgun (WGS) entry which is preliminary data.</text>
</comment>
<evidence type="ECO:0000313" key="9">
    <source>
        <dbReference type="Proteomes" id="UP001156921"/>
    </source>
</evidence>
<evidence type="ECO:0000256" key="4">
    <source>
        <dbReference type="ARBA" id="ARBA00022723"/>
    </source>
</evidence>
<evidence type="ECO:0000256" key="2">
    <source>
        <dbReference type="ARBA" id="ARBA00006217"/>
    </source>
</evidence>
<evidence type="ECO:0000256" key="3">
    <source>
        <dbReference type="ARBA" id="ARBA00012925"/>
    </source>
</evidence>